<keyword evidence="4" id="KW-1185">Reference proteome</keyword>
<dbReference type="RefSeq" id="XP_456722.2">
    <property type="nucleotide sequence ID" value="XM_456722.1"/>
</dbReference>
<feature type="domain" description="RAVE complex protein Rav1 C-terminal" evidence="2">
    <location>
        <begin position="683"/>
        <end position="1370"/>
    </location>
</feature>
<name>Q6BYJ7_DEBHA</name>
<evidence type="ECO:0000313" key="4">
    <source>
        <dbReference type="Proteomes" id="UP000000599"/>
    </source>
</evidence>
<dbReference type="PANTHER" id="PTHR13950">
    <property type="entry name" value="RABCONNECTIN-RELATED"/>
    <property type="match status" value="1"/>
</dbReference>
<feature type="region of interest" description="Disordered" evidence="1">
    <location>
        <begin position="1418"/>
        <end position="1444"/>
    </location>
</feature>
<dbReference type="FunCoup" id="Q6BYJ7">
    <property type="interactions" value="82"/>
</dbReference>
<evidence type="ECO:0000256" key="1">
    <source>
        <dbReference type="SAM" id="MobiDB-lite"/>
    </source>
</evidence>
<protein>
    <submittedName>
        <fullName evidence="3">DEHA2A09020p</fullName>
    </submittedName>
</protein>
<reference evidence="3 4" key="1">
    <citation type="journal article" date="2004" name="Nature">
        <title>Genome evolution in yeasts.</title>
        <authorList>
            <consortium name="Genolevures"/>
            <person name="Dujon B."/>
            <person name="Sherman D."/>
            <person name="Fischer G."/>
            <person name="Durrens P."/>
            <person name="Casaregola S."/>
            <person name="Lafontaine I."/>
            <person name="de Montigny J."/>
            <person name="Marck C."/>
            <person name="Neuveglise C."/>
            <person name="Talla E."/>
            <person name="Goffard N."/>
            <person name="Frangeul L."/>
            <person name="Aigle M."/>
            <person name="Anthouard V."/>
            <person name="Babour A."/>
            <person name="Barbe V."/>
            <person name="Barnay S."/>
            <person name="Blanchin S."/>
            <person name="Beckerich J.M."/>
            <person name="Beyne E."/>
            <person name="Bleykasten C."/>
            <person name="Boisrame A."/>
            <person name="Boyer J."/>
            <person name="Cattolico L."/>
            <person name="Confanioleri F."/>
            <person name="de Daruvar A."/>
            <person name="Despons L."/>
            <person name="Fabre E."/>
            <person name="Fairhead C."/>
            <person name="Ferry-Dumazet H."/>
            <person name="Groppi A."/>
            <person name="Hantraye F."/>
            <person name="Hennequin C."/>
            <person name="Jauniaux N."/>
            <person name="Joyet P."/>
            <person name="Kachouri R."/>
            <person name="Kerrest A."/>
            <person name="Koszul R."/>
            <person name="Lemaire M."/>
            <person name="Lesur I."/>
            <person name="Ma L."/>
            <person name="Muller H."/>
            <person name="Nicaud J.M."/>
            <person name="Nikolski M."/>
            <person name="Oztas S."/>
            <person name="Ozier-Kalogeropoulos O."/>
            <person name="Pellenz S."/>
            <person name="Potier S."/>
            <person name="Richard G.F."/>
            <person name="Straub M.L."/>
            <person name="Suleau A."/>
            <person name="Swennene D."/>
            <person name="Tekaia F."/>
            <person name="Wesolowski-Louvel M."/>
            <person name="Westhof E."/>
            <person name="Wirth B."/>
            <person name="Zeniou-Meyer M."/>
            <person name="Zivanovic I."/>
            <person name="Bolotin-Fukuhara M."/>
            <person name="Thierry A."/>
            <person name="Bouchier C."/>
            <person name="Caudron B."/>
            <person name="Scarpelli C."/>
            <person name="Gaillardin C."/>
            <person name="Weissenbach J."/>
            <person name="Wincker P."/>
            <person name="Souciet J.L."/>
        </authorList>
    </citation>
    <scope>NUCLEOTIDE SEQUENCE [LARGE SCALE GENOMIC DNA]</scope>
    <source>
        <strain evidence="4">ATCC 36239 / CBS 767 / BCRC 21394 / JCM 1990 / NBRC 0083 / IGC 2968</strain>
    </source>
</reference>
<dbReference type="InterPro" id="IPR052208">
    <property type="entry name" value="DmX-like/RAVE_component"/>
</dbReference>
<dbReference type="EMBL" id="CR382133">
    <property type="protein sequence ID" value="CAG84681.2"/>
    <property type="molecule type" value="Genomic_DNA"/>
</dbReference>
<evidence type="ECO:0000313" key="3">
    <source>
        <dbReference type="EMBL" id="CAG84681.2"/>
    </source>
</evidence>
<dbReference type="Pfam" id="PF12234">
    <property type="entry name" value="Rav1p_C"/>
    <property type="match status" value="1"/>
</dbReference>
<organism evidence="3 4">
    <name type="scientific">Debaryomyces hansenii (strain ATCC 36239 / CBS 767 / BCRC 21394 / JCM 1990 / NBRC 0083 / IGC 2968)</name>
    <name type="common">Yeast</name>
    <name type="synonym">Torulaspora hansenii</name>
    <dbReference type="NCBI Taxonomy" id="284592"/>
    <lineage>
        <taxon>Eukaryota</taxon>
        <taxon>Fungi</taxon>
        <taxon>Dikarya</taxon>
        <taxon>Ascomycota</taxon>
        <taxon>Saccharomycotina</taxon>
        <taxon>Pichiomycetes</taxon>
        <taxon>Debaryomycetaceae</taxon>
        <taxon>Debaryomyces</taxon>
    </lineage>
</organism>
<sequence>MTINFVPGEVNNSPYSVSQGLWKSHHIIAYGSGNNLIIYATTTDSTKHKKSDHLQTIYLEADPYAIDVNSSNGFIVISIGNNIVVYKPLNEYMSKPQWSHALEFDNVDSTMISCLQWAPLEDELIVGSKETLALYHIYDEYGSLRYEKRWHSIQANPIINIKITNNSNKIITLSGNYERLVKVWSRINYGENTLFELSYLNHPLNTYVTDLKWKYRIPSDSINTVDSSMANIKNIRGYIDNGNDDNDIIYTLTNDNILRVWAAYEFSGHNHFRSWASLDLSECFVDDEIISMVTIDNFHLQKTLIPQIEAGNGSSNIYKYFENQNLNDLDLLFVISKQGKVAIYSILNISLTPPNAIKFERLDQSNMSFDKNSFPNGINYTKFENLTKEIIQSEEFLINLKPIIFPELEFLDNSDSSTGLSILIHDRLKNTIRFNAFEFKNILKSDSSVLGAKLIDKFQGHTKSIRKLVKSYSSSASNNIVFSISNFPEHNYLWEPLSIGSSNTESMTITKKFQVNLNHGSNINEKNQGIWDSVLLNDIEPPNKIGRHHLVVALEKNGLISLWDCNALTLDIQEAALLERLEILNSINERIIREPRAFVITEFPNESNHTKEYCIIAIFENDLIKAWKLIININTQPLSTSLKPLNINNLPQDEKIHQIALIDSFESKGERNLVSVIDKQDKVKFFAINFAKSRDSLEWIETYRLHTNISEATKIHGASIINKFAIVDKTGSRLTIWDTKSGVLEYEETFDDSYGAVTDLDWTFITSNSERSTSNAILSVGFSRFVLLYTQLRYDYTNKIPTFAVLKKIDISNYTSHEIGDSIWLDDGYLVIGCGNQFFIDDKWVKLGSSANNSLDSTIRQLMVGYTNIENEDYDSSQKETKSTYDMIYDIEQLVRILNGPLPVYHPQFLIQCLFMHQISLVKDVFVRLFQILRKGDSIQWDLSMDLTNEVLENNESRQSGASTPSLSSKIDIINDAFSSKFDSSGIHIFNSFNDNLSDLLIEKLMKISLPLLTRHQQITLISIISIVKELGKYLMSLDENGLRFLMGFKLFQLSSKQSKLTTRDISWALHSDNKEMLLTMVEEYFKNRLKWENVKQIGLVYWVETIRLTKIMESCARNEFSDTRDPSGRVSLFYLAIRKKQVLIGLWRTVSHTEQQKMLKFLANDFNESRWKSAALKNAYVLMGKHRYIDAAYFFLLADALKDCCNIIATKLNDVQLAIAIAKIYSATSKGTISEGEIIKNLIENYMVPEVLKNGDRWITSWIFWELEEHEISIQALIKSPIEIINHHKAKFSDDCSKNYISKITPRFSSMSFLKDDPVLIILFHALRQKTIKYLKGSLSIAPDEEFNFIIKVCSIYTRMGCDYLAVVLIRNWSFLKYDESKNEIKWSNHTTENTNQSNEQQNTLSFTENGIHPENMTQKINAQPPPPTAFQEPDMSAFDFGF</sequence>
<dbReference type="GeneID" id="2899801"/>
<dbReference type="KEGG" id="dha:DEHA2A09020g"/>
<dbReference type="InterPro" id="IPR036322">
    <property type="entry name" value="WD40_repeat_dom_sf"/>
</dbReference>
<evidence type="ECO:0000259" key="2">
    <source>
        <dbReference type="Pfam" id="PF12234"/>
    </source>
</evidence>
<dbReference type="Proteomes" id="UP000000599">
    <property type="component" value="Chromosome A"/>
</dbReference>
<dbReference type="SUPFAM" id="SSF50978">
    <property type="entry name" value="WD40 repeat-like"/>
    <property type="match status" value="1"/>
</dbReference>
<dbReference type="STRING" id="284592.Q6BYJ7"/>
<dbReference type="OrthoDB" id="342131at2759"/>
<dbReference type="eggNOG" id="KOG1064">
    <property type="taxonomic scope" value="Eukaryota"/>
</dbReference>
<dbReference type="GO" id="GO:0043291">
    <property type="term" value="C:RAVE complex"/>
    <property type="evidence" value="ECO:0007669"/>
    <property type="project" value="TreeGrafter"/>
</dbReference>
<dbReference type="OMA" id="NSHLTLW"/>
<dbReference type="InterPro" id="IPR022033">
    <property type="entry name" value="Rav1p_C"/>
</dbReference>
<accession>Q6BYJ7</accession>
<dbReference type="PANTHER" id="PTHR13950:SF9">
    <property type="entry name" value="RABCONNECTIN-3A"/>
    <property type="match status" value="1"/>
</dbReference>
<dbReference type="InParanoid" id="Q6BYJ7"/>
<dbReference type="GO" id="GO:0007035">
    <property type="term" value="P:vacuolar acidification"/>
    <property type="evidence" value="ECO:0007669"/>
    <property type="project" value="TreeGrafter"/>
</dbReference>
<gene>
    <name evidence="3" type="ordered locus">DEHA2A09020g</name>
</gene>
<proteinExistence type="predicted"/>
<dbReference type="HOGENOM" id="CLU_000310_0_0_1"/>
<dbReference type="VEuPathDB" id="FungiDB:DEHA2A09020g"/>